<dbReference type="GO" id="GO:0008270">
    <property type="term" value="F:zinc ion binding"/>
    <property type="evidence" value="ECO:0007669"/>
    <property type="project" value="InterPro"/>
</dbReference>
<keyword evidence="5 9" id="KW-0479">Metal-binding</keyword>
<dbReference type="Gene3D" id="2.30.250.10">
    <property type="entry name" value="Aminopeptidase i, Domain 2"/>
    <property type="match status" value="1"/>
</dbReference>
<evidence type="ECO:0000256" key="5">
    <source>
        <dbReference type="ARBA" id="ARBA00022723"/>
    </source>
</evidence>
<dbReference type="GO" id="GO:0004177">
    <property type="term" value="F:aminopeptidase activity"/>
    <property type="evidence" value="ECO:0007669"/>
    <property type="project" value="UniProtKB-KW"/>
</dbReference>
<dbReference type="GO" id="GO:0006508">
    <property type="term" value="P:proteolysis"/>
    <property type="evidence" value="ECO:0007669"/>
    <property type="project" value="UniProtKB-KW"/>
</dbReference>
<name>A0A2J8B417_9FIRM</name>
<evidence type="ECO:0000256" key="7">
    <source>
        <dbReference type="ARBA" id="ARBA00022833"/>
    </source>
</evidence>
<dbReference type="InterPro" id="IPR001948">
    <property type="entry name" value="Peptidase_M18"/>
</dbReference>
<comment type="similarity">
    <text evidence="2 9">Belongs to the peptidase M18 family.</text>
</comment>
<evidence type="ECO:0000256" key="3">
    <source>
        <dbReference type="ARBA" id="ARBA00022438"/>
    </source>
</evidence>
<dbReference type="InterPro" id="IPR023358">
    <property type="entry name" value="Peptidase_M18_dom2"/>
</dbReference>
<evidence type="ECO:0000256" key="1">
    <source>
        <dbReference type="ARBA" id="ARBA00001947"/>
    </source>
</evidence>
<comment type="caution">
    <text evidence="11">The sequence shown here is derived from an EMBL/GenBank/DDBJ whole genome shotgun (WGS) entry which is preliminary data.</text>
</comment>
<dbReference type="Gene3D" id="3.40.630.10">
    <property type="entry name" value="Zn peptidases"/>
    <property type="match status" value="1"/>
</dbReference>
<comment type="cofactor">
    <cofactor evidence="1 10">
        <name>Zn(2+)</name>
        <dbReference type="ChEBI" id="CHEBI:29105"/>
    </cofactor>
</comment>
<dbReference type="Proteomes" id="UP000236394">
    <property type="component" value="Unassembled WGS sequence"/>
</dbReference>
<keyword evidence="8 9" id="KW-0482">Metalloprotease</keyword>
<gene>
    <name evidence="11" type="ORF">B7R76_01140</name>
</gene>
<protein>
    <recommendedName>
        <fullName evidence="10">M18 family aminopeptidase</fullName>
        <ecNumber evidence="10">3.4.11.-</ecNumber>
    </recommendedName>
</protein>
<reference evidence="12" key="1">
    <citation type="submission" date="2017-04" db="EMBL/GenBank/DDBJ databases">
        <authorList>
            <person name="Bumgarner R.E."/>
            <person name="Fredricks D.N."/>
            <person name="Srinivasan S."/>
        </authorList>
    </citation>
    <scope>NUCLEOTIDE SEQUENCE [LARGE SCALE GENOMIC DNA]</scope>
    <source>
        <strain evidence="12">KA00405</strain>
    </source>
</reference>
<dbReference type="NCBIfam" id="NF002759">
    <property type="entry name" value="PRK02813.1"/>
    <property type="match status" value="1"/>
</dbReference>
<dbReference type="PANTHER" id="PTHR28570:SF3">
    <property type="entry name" value="ASPARTYL AMINOPEPTIDASE"/>
    <property type="match status" value="1"/>
</dbReference>
<keyword evidence="3 9" id="KW-0031">Aminopeptidase</keyword>
<dbReference type="GO" id="GO:0005737">
    <property type="term" value="C:cytoplasm"/>
    <property type="evidence" value="ECO:0007669"/>
    <property type="project" value="UniProtKB-ARBA"/>
</dbReference>
<evidence type="ECO:0000256" key="8">
    <source>
        <dbReference type="ARBA" id="ARBA00023049"/>
    </source>
</evidence>
<dbReference type="Pfam" id="PF02127">
    <property type="entry name" value="Peptidase_M18"/>
    <property type="match status" value="1"/>
</dbReference>
<dbReference type="SUPFAM" id="SSF101821">
    <property type="entry name" value="Aminopeptidase/glucanase lid domain"/>
    <property type="match status" value="1"/>
</dbReference>
<sequence length="469" mass="51007">MLNLTEEAKEEAKLSLDELMKVLAASHSAFHSTAALVKMLKAAGFNDYTATGITKMEPGMRGFITQNKSALMAFRIGEKPLENGFKIVGAHTDSPTLRIKPNPIIEREGCLLLNTEVYGGPILNTWFDRPLSLAGRIVYRKDGKLRDELIDLVDPLLILPNLAIHMNRKVNEGEPIIRQKMLLPVIALADSVEDFGRTVNNFGNVAGTDADVPASKQQNKLNKLKLIETICAAKLGCPSEDIIDYDLYVYDIQPPCVVGLNHELLSSPRLDNVAMSFAAVSSLIKSTSATATCVAFASDNEEVGSRSRQGAASMFCRDMLESLFLASGGDRLGFLNSLNNSFLISADQAHAVHPHYPEVADPVNHPRINHGPVIKLAANLSYATDAGSAAVFKELCRQAEAPFQYFVNHSDRPGGSTIGPISTAYLHCPTVDIGNAIWGMHSVRETGGVADTYILIKILRNFYSNNGII</sequence>
<organism evidence="11 12">
    <name type="scientific">Mageeibacillus indolicus</name>
    <dbReference type="NCBI Taxonomy" id="884684"/>
    <lineage>
        <taxon>Bacteria</taxon>
        <taxon>Bacillati</taxon>
        <taxon>Bacillota</taxon>
        <taxon>Clostridia</taxon>
        <taxon>Eubacteriales</taxon>
        <taxon>Oscillospiraceae</taxon>
        <taxon>Mageeibacillus</taxon>
    </lineage>
</organism>
<evidence type="ECO:0000313" key="11">
    <source>
        <dbReference type="EMBL" id="PNH19520.1"/>
    </source>
</evidence>
<dbReference type="PRINTS" id="PR00932">
    <property type="entry name" value="AMINO1PTASE"/>
</dbReference>
<evidence type="ECO:0000256" key="10">
    <source>
        <dbReference type="RuleBase" id="RU004387"/>
    </source>
</evidence>
<dbReference type="RefSeq" id="WP_102892215.1">
    <property type="nucleotide sequence ID" value="NZ_NBZD01000001.1"/>
</dbReference>
<dbReference type="SUPFAM" id="SSF53187">
    <property type="entry name" value="Zn-dependent exopeptidases"/>
    <property type="match status" value="1"/>
</dbReference>
<dbReference type="EC" id="3.4.11.-" evidence="10"/>
<keyword evidence="7 9" id="KW-0862">Zinc</keyword>
<evidence type="ECO:0000256" key="9">
    <source>
        <dbReference type="RuleBase" id="RU004386"/>
    </source>
</evidence>
<dbReference type="CDD" id="cd05658">
    <property type="entry name" value="M18_DAP"/>
    <property type="match status" value="1"/>
</dbReference>
<evidence type="ECO:0000256" key="6">
    <source>
        <dbReference type="ARBA" id="ARBA00022801"/>
    </source>
</evidence>
<dbReference type="GO" id="GO:0008237">
    <property type="term" value="F:metallopeptidase activity"/>
    <property type="evidence" value="ECO:0007669"/>
    <property type="project" value="UniProtKB-KW"/>
</dbReference>
<dbReference type="AlphaFoldDB" id="A0A2J8B417"/>
<dbReference type="PANTHER" id="PTHR28570">
    <property type="entry name" value="ASPARTYL AMINOPEPTIDASE"/>
    <property type="match status" value="1"/>
</dbReference>
<accession>A0A2J8B417</accession>
<keyword evidence="6 9" id="KW-0378">Hydrolase</keyword>
<proteinExistence type="inferred from homology"/>
<dbReference type="EMBL" id="NBZD01000001">
    <property type="protein sequence ID" value="PNH19520.1"/>
    <property type="molecule type" value="Genomic_DNA"/>
</dbReference>
<evidence type="ECO:0000256" key="4">
    <source>
        <dbReference type="ARBA" id="ARBA00022670"/>
    </source>
</evidence>
<evidence type="ECO:0000313" key="12">
    <source>
        <dbReference type="Proteomes" id="UP000236394"/>
    </source>
</evidence>
<evidence type="ECO:0000256" key="2">
    <source>
        <dbReference type="ARBA" id="ARBA00008290"/>
    </source>
</evidence>
<keyword evidence="4 9" id="KW-0645">Protease</keyword>